<organism evidence="1">
    <name type="scientific">marine sediment metagenome</name>
    <dbReference type="NCBI Taxonomy" id="412755"/>
    <lineage>
        <taxon>unclassified sequences</taxon>
        <taxon>metagenomes</taxon>
        <taxon>ecological metagenomes</taxon>
    </lineage>
</organism>
<dbReference type="AlphaFoldDB" id="X0U521"/>
<accession>X0U521</accession>
<evidence type="ECO:0000313" key="1">
    <source>
        <dbReference type="EMBL" id="GAG00675.1"/>
    </source>
</evidence>
<reference evidence="1" key="1">
    <citation type="journal article" date="2014" name="Front. Microbiol.">
        <title>High frequency of phylogenetically diverse reductive dehalogenase-homologous genes in deep subseafloor sedimentary metagenomes.</title>
        <authorList>
            <person name="Kawai M."/>
            <person name="Futagami T."/>
            <person name="Toyoda A."/>
            <person name="Takaki Y."/>
            <person name="Nishi S."/>
            <person name="Hori S."/>
            <person name="Arai W."/>
            <person name="Tsubouchi T."/>
            <person name="Morono Y."/>
            <person name="Uchiyama I."/>
            <person name="Ito T."/>
            <person name="Fujiyama A."/>
            <person name="Inagaki F."/>
            <person name="Takami H."/>
        </authorList>
    </citation>
    <scope>NUCLEOTIDE SEQUENCE</scope>
    <source>
        <strain evidence="1">Expedition CK06-06</strain>
    </source>
</reference>
<dbReference type="EMBL" id="BARS01025094">
    <property type="protein sequence ID" value="GAG00675.1"/>
    <property type="molecule type" value="Genomic_DNA"/>
</dbReference>
<feature type="non-terminal residue" evidence="1">
    <location>
        <position position="1"/>
    </location>
</feature>
<comment type="caution">
    <text evidence="1">The sequence shown here is derived from an EMBL/GenBank/DDBJ whole genome shotgun (WGS) entry which is preliminary data.</text>
</comment>
<gene>
    <name evidence="1" type="ORF">S01H1_39714</name>
</gene>
<feature type="non-terminal residue" evidence="1">
    <location>
        <position position="267"/>
    </location>
</feature>
<proteinExistence type="predicted"/>
<protein>
    <submittedName>
        <fullName evidence="1">Uncharacterized protein</fullName>
    </submittedName>
</protein>
<sequence length="267" mass="27633">TLTFNTKVDKTADKLVMIPSGTANSILDTYKFTVASGSSGTIGTDEITIDWSNSVTSGSFTLDAVAGPTATVDGMTLNFASGTLAAGDAFTIVVDTNGSLTEKLPSEWHWTLETFTNQFNDNVDAIYGSKVVEASVTSENGLKFSPTSGYSFGFGDHNFDDNGLLAALGINTFFEGYSAGSIGANTQITNKDFIAAGEIINNVGLAVAATGNTSTGSITTSGPYTDTTDATYTIVIQAGGTQFTWKKDDGALSAAADISVGSFQTID</sequence>
<name>X0U521_9ZZZZ</name>